<evidence type="ECO:0000256" key="2">
    <source>
        <dbReference type="SAM" id="Phobius"/>
    </source>
</evidence>
<evidence type="ECO:0000313" key="4">
    <source>
        <dbReference type="Proteomes" id="UP000193484"/>
    </source>
</evidence>
<sequence length="92" mass="9269">MPTNSSPAGRTVSSRSSSLPAGCGWSAIHTPLAEALPASQPARPAGLSYQVNALRGLLLGTPANLWVDVGVLLVAAVAGITAAAAVIRRLVR</sequence>
<accession>A0A1X1R5M1</accession>
<keyword evidence="2" id="KW-0472">Membrane</keyword>
<keyword evidence="2" id="KW-1133">Transmembrane helix</keyword>
<feature type="region of interest" description="Disordered" evidence="1">
    <location>
        <begin position="1"/>
        <end position="21"/>
    </location>
</feature>
<dbReference type="STRING" id="1793.AWC04_15990"/>
<dbReference type="Proteomes" id="UP000193484">
    <property type="component" value="Unassembled WGS sequence"/>
</dbReference>
<keyword evidence="4" id="KW-1185">Reference proteome</keyword>
<comment type="caution">
    <text evidence="3">The sequence shown here is derived from an EMBL/GenBank/DDBJ whole genome shotgun (WGS) entry which is preliminary data.</text>
</comment>
<proteinExistence type="predicted"/>
<reference evidence="3 4" key="1">
    <citation type="submission" date="2016-01" db="EMBL/GenBank/DDBJ databases">
        <title>The new phylogeny of the genus Mycobacterium.</title>
        <authorList>
            <person name="Tarcisio F."/>
            <person name="Conor M."/>
            <person name="Antonella G."/>
            <person name="Elisabetta G."/>
            <person name="Giulia F.S."/>
            <person name="Sara T."/>
            <person name="Anna F."/>
            <person name="Clotilde B."/>
            <person name="Roberto B."/>
            <person name="Veronica D.S."/>
            <person name="Fabio R."/>
            <person name="Monica P."/>
            <person name="Olivier J."/>
            <person name="Enrico T."/>
            <person name="Nicola S."/>
        </authorList>
    </citation>
    <scope>NUCLEOTIDE SEQUENCE [LARGE SCALE GENOMIC DNA]</scope>
    <source>
        <strain evidence="3 4">DSM 44179</strain>
    </source>
</reference>
<protein>
    <submittedName>
        <fullName evidence="3">Uncharacterized protein</fullName>
    </submittedName>
</protein>
<dbReference type="EMBL" id="LQOJ01000050">
    <property type="protein sequence ID" value="ORV00050.1"/>
    <property type="molecule type" value="Genomic_DNA"/>
</dbReference>
<feature type="compositionally biased region" description="Polar residues" evidence="1">
    <location>
        <begin position="1"/>
        <end position="19"/>
    </location>
</feature>
<dbReference type="AlphaFoldDB" id="A0A1X1R5M1"/>
<evidence type="ECO:0000256" key="1">
    <source>
        <dbReference type="SAM" id="MobiDB-lite"/>
    </source>
</evidence>
<feature type="transmembrane region" description="Helical" evidence="2">
    <location>
        <begin position="65"/>
        <end position="87"/>
    </location>
</feature>
<gene>
    <name evidence="3" type="ORF">AWC04_15990</name>
</gene>
<organism evidence="3 4">
    <name type="scientific">Mycolicibacterium fallax</name>
    <name type="common">Mycobacterium fallax</name>
    <dbReference type="NCBI Taxonomy" id="1793"/>
    <lineage>
        <taxon>Bacteria</taxon>
        <taxon>Bacillati</taxon>
        <taxon>Actinomycetota</taxon>
        <taxon>Actinomycetes</taxon>
        <taxon>Mycobacteriales</taxon>
        <taxon>Mycobacteriaceae</taxon>
        <taxon>Mycolicibacterium</taxon>
    </lineage>
</organism>
<name>A0A1X1R5M1_MYCFA</name>
<keyword evidence="2" id="KW-0812">Transmembrane</keyword>
<evidence type="ECO:0000313" key="3">
    <source>
        <dbReference type="EMBL" id="ORV00050.1"/>
    </source>
</evidence>